<dbReference type="Pfam" id="PF01169">
    <property type="entry name" value="GDT1"/>
    <property type="match status" value="2"/>
</dbReference>
<keyword evidence="8" id="KW-1185">Reference proteome</keyword>
<dbReference type="RefSeq" id="WP_248352505.1">
    <property type="nucleotide sequence ID" value="NZ_AP025591.1"/>
</dbReference>
<organism evidence="7 8">
    <name type="scientific">Anaeromyxobacter oryzae</name>
    <dbReference type="NCBI Taxonomy" id="2918170"/>
    <lineage>
        <taxon>Bacteria</taxon>
        <taxon>Pseudomonadati</taxon>
        <taxon>Myxococcota</taxon>
        <taxon>Myxococcia</taxon>
        <taxon>Myxococcales</taxon>
        <taxon>Cystobacterineae</taxon>
        <taxon>Anaeromyxobacteraceae</taxon>
        <taxon>Anaeromyxobacter</taxon>
    </lineage>
</organism>
<proteinExistence type="inferred from homology"/>
<evidence type="ECO:0000313" key="8">
    <source>
        <dbReference type="Proteomes" id="UP001162891"/>
    </source>
</evidence>
<gene>
    <name evidence="7" type="ORF">AMOR_31290</name>
</gene>
<evidence type="ECO:0000256" key="4">
    <source>
        <dbReference type="ARBA" id="ARBA00022989"/>
    </source>
</evidence>
<feature type="transmembrane region" description="Helical" evidence="6">
    <location>
        <begin position="67"/>
        <end position="85"/>
    </location>
</feature>
<evidence type="ECO:0000256" key="5">
    <source>
        <dbReference type="ARBA" id="ARBA00023136"/>
    </source>
</evidence>
<dbReference type="InterPro" id="IPR001727">
    <property type="entry name" value="GDT1-like"/>
</dbReference>
<feature type="transmembrane region" description="Helical" evidence="6">
    <location>
        <begin position="97"/>
        <end position="113"/>
    </location>
</feature>
<evidence type="ECO:0000313" key="7">
    <source>
        <dbReference type="EMBL" id="BDG04133.1"/>
    </source>
</evidence>
<comment type="subcellular location">
    <subcellularLocation>
        <location evidence="1 6">Membrane</location>
        <topology evidence="1 6">Multi-pass membrane protein</topology>
    </subcellularLocation>
</comment>
<evidence type="ECO:0000256" key="1">
    <source>
        <dbReference type="ARBA" id="ARBA00004141"/>
    </source>
</evidence>
<accession>A0ABN6MT27</accession>
<keyword evidence="3 6" id="KW-0812">Transmembrane</keyword>
<comment type="similarity">
    <text evidence="2 6">Belongs to the GDT1 family.</text>
</comment>
<sequence length="189" mass="19872">MEAIISSFLLVAASEMGDKTQLLAFSLATRFRRPWPILGGILVATLANHALASSVGAWVSARVPPQILAGVLAATFIGFGLWTLRPDTLDEAERTDRFGPFLTTVVLFFLAEMGDKTQLATVALAARFGSVVLVTTGTTLGMLASDGLAVFLGEKLAARVGSKGIRWAAAALFFAFGLVSLWAAIRGGT</sequence>
<evidence type="ECO:0000256" key="2">
    <source>
        <dbReference type="ARBA" id="ARBA00009190"/>
    </source>
</evidence>
<feature type="transmembrane region" description="Helical" evidence="6">
    <location>
        <begin position="125"/>
        <end position="144"/>
    </location>
</feature>
<dbReference type="EMBL" id="AP025591">
    <property type="protein sequence ID" value="BDG04133.1"/>
    <property type="molecule type" value="Genomic_DNA"/>
</dbReference>
<dbReference type="PANTHER" id="PTHR12608:SF1">
    <property type="entry name" value="TRANSMEMBRANE PROTEIN 165"/>
    <property type="match status" value="1"/>
</dbReference>
<dbReference type="PANTHER" id="PTHR12608">
    <property type="entry name" value="TRANSMEMBRANE PROTEIN HTP-1 RELATED"/>
    <property type="match status" value="1"/>
</dbReference>
<reference evidence="8" key="1">
    <citation type="journal article" date="2022" name="Int. J. Syst. Evol. Microbiol.">
        <title>Anaeromyxobacter oryzae sp. nov., Anaeromyxobacter diazotrophicus sp. nov. and Anaeromyxobacter paludicola sp. nov., isolated from paddy soils.</title>
        <authorList>
            <person name="Itoh H."/>
            <person name="Xu Z."/>
            <person name="Mise K."/>
            <person name="Masuda Y."/>
            <person name="Ushijima N."/>
            <person name="Hayakawa C."/>
            <person name="Shiratori Y."/>
            <person name="Senoo K."/>
        </authorList>
    </citation>
    <scope>NUCLEOTIDE SEQUENCE [LARGE SCALE GENOMIC DNA]</scope>
    <source>
        <strain evidence="8">Red232</strain>
    </source>
</reference>
<name>A0ABN6MT27_9BACT</name>
<evidence type="ECO:0000256" key="6">
    <source>
        <dbReference type="RuleBase" id="RU365102"/>
    </source>
</evidence>
<dbReference type="Proteomes" id="UP001162891">
    <property type="component" value="Chromosome"/>
</dbReference>
<keyword evidence="4 6" id="KW-1133">Transmembrane helix</keyword>
<feature type="transmembrane region" description="Helical" evidence="6">
    <location>
        <begin position="164"/>
        <end position="185"/>
    </location>
</feature>
<protein>
    <recommendedName>
        <fullName evidence="6">GDT1 family protein</fullName>
    </recommendedName>
</protein>
<keyword evidence="5 6" id="KW-0472">Membrane</keyword>
<evidence type="ECO:0000256" key="3">
    <source>
        <dbReference type="ARBA" id="ARBA00022692"/>
    </source>
</evidence>
<feature type="transmembrane region" description="Helical" evidence="6">
    <location>
        <begin position="41"/>
        <end position="60"/>
    </location>
</feature>